<evidence type="ECO:0000256" key="1">
    <source>
        <dbReference type="SAM" id="MobiDB-lite"/>
    </source>
</evidence>
<protein>
    <recommendedName>
        <fullName evidence="5">Aromatic ring-opening dioxygenase LigA</fullName>
    </recommendedName>
</protein>
<dbReference type="Proteomes" id="UP000037020">
    <property type="component" value="Unassembled WGS sequence"/>
</dbReference>
<keyword evidence="2" id="KW-0812">Transmembrane</keyword>
<keyword evidence="2" id="KW-1133">Transmembrane helix</keyword>
<feature type="region of interest" description="Disordered" evidence="1">
    <location>
        <begin position="92"/>
        <end position="136"/>
    </location>
</feature>
<evidence type="ECO:0000313" key="4">
    <source>
        <dbReference type="Proteomes" id="UP000037020"/>
    </source>
</evidence>
<organism evidence="3 4">
    <name type="scientific">Streptomyces varsoviensis</name>
    <dbReference type="NCBI Taxonomy" id="67373"/>
    <lineage>
        <taxon>Bacteria</taxon>
        <taxon>Bacillati</taxon>
        <taxon>Actinomycetota</taxon>
        <taxon>Actinomycetes</taxon>
        <taxon>Kitasatosporales</taxon>
        <taxon>Streptomycetaceae</taxon>
        <taxon>Streptomyces</taxon>
    </lineage>
</organism>
<keyword evidence="4" id="KW-1185">Reference proteome</keyword>
<dbReference type="EMBL" id="LGUT01003088">
    <property type="protein sequence ID" value="KOG86005.1"/>
    <property type="molecule type" value="Genomic_DNA"/>
</dbReference>
<proteinExistence type="predicted"/>
<feature type="transmembrane region" description="Helical" evidence="2">
    <location>
        <begin position="66"/>
        <end position="85"/>
    </location>
</feature>
<feature type="compositionally biased region" description="Basic and acidic residues" evidence="1">
    <location>
        <begin position="42"/>
        <end position="57"/>
    </location>
</feature>
<name>A0ABR5IXW7_9ACTN</name>
<evidence type="ECO:0000313" key="3">
    <source>
        <dbReference type="EMBL" id="KOG86005.1"/>
    </source>
</evidence>
<comment type="caution">
    <text evidence="3">The sequence shown here is derived from an EMBL/GenBank/DDBJ whole genome shotgun (WGS) entry which is preliminary data.</text>
</comment>
<feature type="region of interest" description="Disordered" evidence="1">
    <location>
        <begin position="24"/>
        <end position="57"/>
    </location>
</feature>
<reference evidence="3 4" key="1">
    <citation type="submission" date="2015-07" db="EMBL/GenBank/DDBJ databases">
        <authorList>
            <person name="Ju K.-S."/>
            <person name="Doroghazi J.R."/>
            <person name="Metcalf W.W."/>
        </authorList>
    </citation>
    <scope>NUCLEOTIDE SEQUENCE [LARGE SCALE GENOMIC DNA]</scope>
    <source>
        <strain evidence="3 4">NRRL B-3589</strain>
    </source>
</reference>
<keyword evidence="2" id="KW-0472">Membrane</keyword>
<accession>A0ABR5IXW7</accession>
<feature type="compositionally biased region" description="Basic residues" evidence="1">
    <location>
        <begin position="31"/>
        <end position="41"/>
    </location>
</feature>
<dbReference type="RefSeq" id="WP_030891166.1">
    <property type="nucleotide sequence ID" value="NZ_JBIRHZ010000020.1"/>
</dbReference>
<evidence type="ECO:0008006" key="5">
    <source>
        <dbReference type="Google" id="ProtNLM"/>
    </source>
</evidence>
<gene>
    <name evidence="3" type="ORF">ADK38_33465</name>
</gene>
<evidence type="ECO:0000256" key="2">
    <source>
        <dbReference type="SAM" id="Phobius"/>
    </source>
</evidence>
<sequence>MTKNDDSRTPQEWREILRSWDYPEEVDTGRRRERRRARKAHRADARRRTTQWVREERRRDPIKPTAALVIVALILGLGAGARWLWPGLTGGSDRPAGSVSASPTPAAQDDKPGTDETATSSPSSTPSPAADLSEPEHVAEEAIRRYLTRNPPADGDHSAPVLRAAPYMAPALVENLASSSDPAWDKLVSRGGVATVTTIKAGPVPEKEGLPVDTPLRVWRQVTAKVHVEGYTAYDEQHVLQVELTNPSGDAWRASRILGL</sequence>
<feature type="compositionally biased region" description="Low complexity" evidence="1">
    <location>
        <begin position="117"/>
        <end position="130"/>
    </location>
</feature>